<feature type="signal peptide" evidence="1">
    <location>
        <begin position="1"/>
        <end position="26"/>
    </location>
</feature>
<evidence type="ECO:0000313" key="2">
    <source>
        <dbReference type="EMBL" id="GAS93637.1"/>
    </source>
</evidence>
<name>A0A100W8A4_MYCCR</name>
<reference evidence="3" key="2">
    <citation type="submission" date="2016-02" db="EMBL/GenBank/DDBJ databases">
        <title>Draft genome sequence of five rapidly growing Mycobacterium species.</title>
        <authorList>
            <person name="Katahira K."/>
            <person name="Gotou Y."/>
            <person name="Iida K."/>
            <person name="Ogura Y."/>
            <person name="Hayashi T."/>
        </authorList>
    </citation>
    <scope>NUCLEOTIDE SEQUENCE [LARGE SCALE GENOMIC DNA]</scope>
    <source>
        <strain evidence="3">JCM15298</strain>
    </source>
</reference>
<organism evidence="2 3">
    <name type="scientific">Mycolicibacterium canariasense</name>
    <name type="common">Mycobacterium canariasense</name>
    <dbReference type="NCBI Taxonomy" id="228230"/>
    <lineage>
        <taxon>Bacteria</taxon>
        <taxon>Bacillati</taxon>
        <taxon>Actinomycetota</taxon>
        <taxon>Actinomycetes</taxon>
        <taxon>Mycobacteriales</taxon>
        <taxon>Mycobacteriaceae</taxon>
        <taxon>Mycolicibacterium</taxon>
    </lineage>
</organism>
<protein>
    <submittedName>
        <fullName evidence="2">Uncharacterized protein</fullName>
    </submittedName>
</protein>
<dbReference type="AlphaFoldDB" id="A0A100W8A4"/>
<dbReference type="RefSeq" id="WP_234811628.1">
    <property type="nucleotide sequence ID" value="NZ_BCSY01000020.1"/>
</dbReference>
<proteinExistence type="predicted"/>
<gene>
    <name evidence="2" type="ORF">RMCC_0603</name>
</gene>
<reference evidence="3" key="1">
    <citation type="journal article" date="2016" name="Genome Announc.">
        <title>Draft Genome Sequences of Five Rapidly Growing Mycobacterium Species, M. thermoresistibile, M. fortuitum subsp. acetamidolyticum, M. canariasense, M. brisbanense, and M. novocastrense.</title>
        <authorList>
            <person name="Katahira K."/>
            <person name="Ogura Y."/>
            <person name="Gotoh Y."/>
            <person name="Hayashi T."/>
        </authorList>
    </citation>
    <scope>NUCLEOTIDE SEQUENCE [LARGE SCALE GENOMIC DNA]</scope>
    <source>
        <strain evidence="3">JCM15298</strain>
    </source>
</reference>
<accession>A0A100W8A4</accession>
<evidence type="ECO:0000313" key="3">
    <source>
        <dbReference type="Proteomes" id="UP000069443"/>
    </source>
</evidence>
<sequence>MNRRTPAVIAAVVGSCALLPVSIPLAAADADDLVTFISPSGNVGCVLDADYARCDIVDRDWNPPPRPADCEFDYGQGIGLAPGERAAFVCAGDTTLGGERVLGYGDSLTRGRLTCDSSEAGIACRDTTSGHGFSLSREIYQLF</sequence>
<dbReference type="InterPro" id="IPR046576">
    <property type="entry name" value="DUF6636"/>
</dbReference>
<dbReference type="STRING" id="228230.RMCC_0603"/>
<comment type="caution">
    <text evidence="2">The sequence shown here is derived from an EMBL/GenBank/DDBJ whole genome shotgun (WGS) entry which is preliminary data.</text>
</comment>
<feature type="chain" id="PRO_5007089943" evidence="1">
    <location>
        <begin position="27"/>
        <end position="143"/>
    </location>
</feature>
<dbReference type="EMBL" id="BCSY01000020">
    <property type="protein sequence ID" value="GAS93637.1"/>
    <property type="molecule type" value="Genomic_DNA"/>
</dbReference>
<dbReference type="Pfam" id="PF20341">
    <property type="entry name" value="DUF6636"/>
    <property type="match status" value="1"/>
</dbReference>
<dbReference type="PROSITE" id="PS51257">
    <property type="entry name" value="PROKAR_LIPOPROTEIN"/>
    <property type="match status" value="1"/>
</dbReference>
<keyword evidence="3" id="KW-1185">Reference proteome</keyword>
<keyword evidence="1" id="KW-0732">Signal</keyword>
<dbReference type="Proteomes" id="UP000069443">
    <property type="component" value="Unassembled WGS sequence"/>
</dbReference>
<evidence type="ECO:0000256" key="1">
    <source>
        <dbReference type="SAM" id="SignalP"/>
    </source>
</evidence>